<proteinExistence type="predicted"/>
<keyword evidence="4" id="KW-1185">Reference proteome</keyword>
<feature type="compositionally biased region" description="Basic and acidic residues" evidence="2">
    <location>
        <begin position="35"/>
        <end position="46"/>
    </location>
</feature>
<keyword evidence="1" id="KW-0175">Coiled coil</keyword>
<feature type="compositionally biased region" description="Basic and acidic residues" evidence="2">
    <location>
        <begin position="1177"/>
        <end position="1187"/>
    </location>
</feature>
<evidence type="ECO:0000313" key="4">
    <source>
        <dbReference type="Proteomes" id="UP001474421"/>
    </source>
</evidence>
<feature type="compositionally biased region" description="Low complexity" evidence="2">
    <location>
        <begin position="1263"/>
        <end position="1274"/>
    </location>
</feature>
<organism evidence="3 4">
    <name type="scientific">Crotalus adamanteus</name>
    <name type="common">Eastern diamondback rattlesnake</name>
    <dbReference type="NCBI Taxonomy" id="8729"/>
    <lineage>
        <taxon>Eukaryota</taxon>
        <taxon>Metazoa</taxon>
        <taxon>Chordata</taxon>
        <taxon>Craniata</taxon>
        <taxon>Vertebrata</taxon>
        <taxon>Euteleostomi</taxon>
        <taxon>Lepidosauria</taxon>
        <taxon>Squamata</taxon>
        <taxon>Bifurcata</taxon>
        <taxon>Unidentata</taxon>
        <taxon>Episquamata</taxon>
        <taxon>Toxicofera</taxon>
        <taxon>Serpentes</taxon>
        <taxon>Colubroidea</taxon>
        <taxon>Viperidae</taxon>
        <taxon>Crotalinae</taxon>
        <taxon>Crotalus</taxon>
    </lineage>
</organism>
<feature type="region of interest" description="Disordered" evidence="2">
    <location>
        <begin position="501"/>
        <end position="634"/>
    </location>
</feature>
<protein>
    <submittedName>
        <fullName evidence="3">Uncharacterized protein</fullName>
    </submittedName>
</protein>
<feature type="region of interest" description="Disordered" evidence="2">
    <location>
        <begin position="1141"/>
        <end position="1162"/>
    </location>
</feature>
<name>A0AAW1BTG2_CROAD</name>
<feature type="compositionally biased region" description="Basic and acidic residues" evidence="2">
    <location>
        <begin position="1"/>
        <end position="12"/>
    </location>
</feature>
<evidence type="ECO:0000256" key="2">
    <source>
        <dbReference type="SAM" id="MobiDB-lite"/>
    </source>
</evidence>
<feature type="compositionally biased region" description="Polar residues" evidence="2">
    <location>
        <begin position="1289"/>
        <end position="1320"/>
    </location>
</feature>
<feature type="compositionally biased region" description="Low complexity" evidence="2">
    <location>
        <begin position="1235"/>
        <end position="1251"/>
    </location>
</feature>
<comment type="caution">
    <text evidence="3">The sequence shown here is derived from an EMBL/GenBank/DDBJ whole genome shotgun (WGS) entry which is preliminary data.</text>
</comment>
<evidence type="ECO:0000256" key="1">
    <source>
        <dbReference type="SAM" id="Coils"/>
    </source>
</evidence>
<feature type="compositionally biased region" description="Low complexity" evidence="2">
    <location>
        <begin position="1190"/>
        <end position="1201"/>
    </location>
</feature>
<reference evidence="3 4" key="1">
    <citation type="journal article" date="2024" name="Proc. Natl. Acad. Sci. U.S.A.">
        <title>The genetic regulatory architecture and epigenomic basis for age-related changes in rattlesnake venom.</title>
        <authorList>
            <person name="Hogan M.P."/>
            <person name="Holding M.L."/>
            <person name="Nystrom G.S."/>
            <person name="Colston T.J."/>
            <person name="Bartlett D.A."/>
            <person name="Mason A.J."/>
            <person name="Ellsworth S.A."/>
            <person name="Rautsaw R.M."/>
            <person name="Lawrence K.C."/>
            <person name="Strickland J.L."/>
            <person name="He B."/>
            <person name="Fraser P."/>
            <person name="Margres M.J."/>
            <person name="Gilbert D.M."/>
            <person name="Gibbs H.L."/>
            <person name="Parkinson C.L."/>
            <person name="Rokyta D.R."/>
        </authorList>
    </citation>
    <scope>NUCLEOTIDE SEQUENCE [LARGE SCALE GENOMIC DNA]</scope>
    <source>
        <strain evidence="3">DRR0105</strain>
    </source>
</reference>
<feature type="coiled-coil region" evidence="1">
    <location>
        <begin position="822"/>
        <end position="865"/>
    </location>
</feature>
<dbReference type="InterPro" id="IPR052231">
    <property type="entry name" value="Rho_GEF_signaling-related"/>
</dbReference>
<feature type="region of interest" description="Disordered" evidence="2">
    <location>
        <begin position="314"/>
        <end position="353"/>
    </location>
</feature>
<feature type="compositionally biased region" description="Basic and acidic residues" evidence="2">
    <location>
        <begin position="526"/>
        <end position="537"/>
    </location>
</feature>
<dbReference type="EMBL" id="JAOTOJ010000003">
    <property type="protein sequence ID" value="KAK9405030.1"/>
    <property type="molecule type" value="Genomic_DNA"/>
</dbReference>
<feature type="region of interest" description="Disordered" evidence="2">
    <location>
        <begin position="1"/>
        <end position="119"/>
    </location>
</feature>
<dbReference type="PANTHER" id="PTHR45845">
    <property type="entry name" value="RHO GUANINE NUCLEOTIDE EXCHANGE FACTOR-RELATED"/>
    <property type="match status" value="1"/>
</dbReference>
<feature type="compositionally biased region" description="Gly residues" evidence="2">
    <location>
        <begin position="71"/>
        <end position="81"/>
    </location>
</feature>
<feature type="compositionally biased region" description="Low complexity" evidence="2">
    <location>
        <begin position="89"/>
        <end position="98"/>
    </location>
</feature>
<sequence length="1354" mass="146179">MGRKEGRKEGRKKERKKTKLAIDWAAGGGQLDPFSPRKEKETDGGRGEGAPVSLCEALRGRTETSRRWVGGRPGLQGGEGGSQAHRPGGRSTPGSQPSGPGGAPTGFSAPSGVTSEGAMDPQSLDAAVQTTLSGLFPPFEVTAPTVLSQLFRVLESKYHGDGLCCLLDFLIPLKRLLEHIRQAACASYSGRVFLHEGWPLCLHEKVTVHLSPLNPLLLRPGDFYLQAEPCGEQSACLVVKCLSRDLTTAAKVPIPDATCSWLFTEAWLENVNRDLEGPTLHTCLVATGNGIVPVPWNKIATPEFVQLPKTEHLMEKDSSHSETLGLLNAEPPSGHSGGDPASRPSPGKYPGLIKVDQGSWKKTTLFVVPSLCDIISENLEGEYVNLVEFSEAPPKAEMSSPAATPHPLPPEAFPAAEKKGLLQANGETGPQVAAWNCGKEEDLEAGPCTPCLRRKLSPDPKIHEPRCRYRDSYMAALQNPISINSGLMAAILEEMDLAQAASAPEDGEVQLGEGSGQMASPNPFEHSNKGRKVEEGPKSGATKPAKSPAEGPAGSSKFSFRKGHRPLASPGEGSGGLEKAGKGPEGPRKKTLIVSSPKVARGKPASGKGSSPTEAASGDPVRPLNLDPVGVTPSNTDALIDESLVLGSSPSESVPWDLLNSQLLSSGMARLPGSVDKLGRPLVEIPQNGGGWQDPGCSVRELARLLLCLCCMARKRSNGQGVVILVDARKEAPPPTLPTALGSLQKIFPGSIQVLLLVAEKDTTSHLERFLGLQVEPVTSLKALSRHVDHGQLTPAFDGHFPYNHGEWVQFFQKVHHFVSGLKKASELLRTTTQELEKEEALETLQAVERQLSRHRQLMQEVLRNAQLVSLQREGGATLARLRKEAARLGFSPDVRHTFESALAIYNLVEEEVHTLVTKSNGCLEHLEFLKKIRELEEEFNQVSLWIEEEGEAELSLVGLAEGSLENTEDSYRRFKGFFKEATVHYNRGLSLSKEAAKIQGFGFPEMASFEATKGAFQARLTMFYMDMEMKGAELEAFLDLYRFCEKVTEFHLDCKQHLAQWKAREKEPNLGEVQQDTEDALRRMSQDFSEEKFQQMKLQASSMHSEKGHSIWSEALERSKEAKEILEGLLTRFQETKGITAGDRVDERGPSAPDSSLPIPADALNAGEILEILEPFSKETTDRIDGVDPSSPKKSSCISSDTGVGDNKKASPGAILESGGPAHKHLGEEGRLQRNSSGSPPLRRSSASSPKAQPRPGTGETLPPAGQPGAPLLVRGPRPQKRERAQYFQLSRHGSFSSEDADSQNSSEGALDSGSTWSMELQGPKAGGAQEKGILYLENHSPSSGSGPGKAET</sequence>
<accession>A0AAW1BTG2</accession>
<dbReference type="Gene3D" id="1.20.58.60">
    <property type="match status" value="1"/>
</dbReference>
<gene>
    <name evidence="3" type="ORF">NXF25_009857</name>
</gene>
<dbReference type="Proteomes" id="UP001474421">
    <property type="component" value="Unassembled WGS sequence"/>
</dbReference>
<evidence type="ECO:0000313" key="3">
    <source>
        <dbReference type="EMBL" id="KAK9405030.1"/>
    </source>
</evidence>
<feature type="region of interest" description="Disordered" evidence="2">
    <location>
        <begin position="1176"/>
        <end position="1354"/>
    </location>
</feature>
<dbReference type="PANTHER" id="PTHR45845:SF2">
    <property type="entry name" value="RIKEN CDNA D630003M21 GENE"/>
    <property type="match status" value="1"/>
</dbReference>
<feature type="compositionally biased region" description="Basic and acidic residues" evidence="2">
    <location>
        <begin position="579"/>
        <end position="588"/>
    </location>
</feature>